<sequence>MGLAVREPLWRTGATLCGGFCRVSFTSCWLSAALWFLTCLPGGLGKPEGGFYATTLSVSSPFYAVRLPRPATRRASLGSFLRGRNGSFYS</sequence>
<proteinExistence type="predicted"/>
<protein>
    <submittedName>
        <fullName evidence="1">Uncharacterized protein</fullName>
    </submittedName>
</protein>
<evidence type="ECO:0000313" key="2">
    <source>
        <dbReference type="Proteomes" id="UP000664991"/>
    </source>
</evidence>
<comment type="caution">
    <text evidence="1">The sequence shown here is derived from an EMBL/GenBank/DDBJ whole genome shotgun (WGS) entry which is preliminary data.</text>
</comment>
<name>A0A836ACV3_SHEEP</name>
<reference evidence="1 2" key="1">
    <citation type="submission" date="2020-12" db="EMBL/GenBank/DDBJ databases">
        <title>De novo assembly of Tibetan sheep genome.</title>
        <authorList>
            <person name="Li X."/>
        </authorList>
    </citation>
    <scope>NUCLEOTIDE SEQUENCE [LARGE SCALE GENOMIC DNA]</scope>
    <source>
        <tissue evidence="1">Heart</tissue>
    </source>
</reference>
<accession>A0A836ACV3</accession>
<organism evidence="1 2">
    <name type="scientific">Ovis aries</name>
    <name type="common">Sheep</name>
    <dbReference type="NCBI Taxonomy" id="9940"/>
    <lineage>
        <taxon>Eukaryota</taxon>
        <taxon>Metazoa</taxon>
        <taxon>Chordata</taxon>
        <taxon>Craniata</taxon>
        <taxon>Vertebrata</taxon>
        <taxon>Euteleostomi</taxon>
        <taxon>Mammalia</taxon>
        <taxon>Eutheria</taxon>
        <taxon>Laurasiatheria</taxon>
        <taxon>Artiodactyla</taxon>
        <taxon>Ruminantia</taxon>
        <taxon>Pecora</taxon>
        <taxon>Bovidae</taxon>
        <taxon>Caprinae</taxon>
        <taxon>Ovis</taxon>
    </lineage>
</organism>
<dbReference type="EMBL" id="JAEMGP010000008">
    <property type="protein sequence ID" value="KAG5205360.1"/>
    <property type="molecule type" value="Genomic_DNA"/>
</dbReference>
<dbReference type="AlphaFoldDB" id="A0A836ACV3"/>
<dbReference type="Proteomes" id="UP000664991">
    <property type="component" value="Unassembled WGS sequence"/>
</dbReference>
<gene>
    <name evidence="1" type="ORF">JEQ12_018610</name>
</gene>
<evidence type="ECO:0000313" key="1">
    <source>
        <dbReference type="EMBL" id="KAG5205360.1"/>
    </source>
</evidence>